<feature type="non-terminal residue" evidence="1">
    <location>
        <position position="65"/>
    </location>
</feature>
<evidence type="ECO:0000313" key="2">
    <source>
        <dbReference type="Proteomes" id="UP000000707"/>
    </source>
</evidence>
<dbReference type="Proteomes" id="UP000000707">
    <property type="component" value="Unassembled WGS sequence"/>
</dbReference>
<dbReference type="HOGENOM" id="CLU_2855791_0_0_1"/>
<name>G3AWV8_CANTC</name>
<dbReference type="AlphaFoldDB" id="G3AWV8"/>
<accession>G3AWV8</accession>
<reference evidence="1 2" key="1">
    <citation type="journal article" date="2011" name="Proc. Natl. Acad. Sci. U.S.A.">
        <title>Comparative genomics of xylose-fermenting fungi for enhanced biofuel production.</title>
        <authorList>
            <person name="Wohlbach D.J."/>
            <person name="Kuo A."/>
            <person name="Sato T.K."/>
            <person name="Potts K.M."/>
            <person name="Salamov A.A."/>
            <person name="LaButti K.M."/>
            <person name="Sun H."/>
            <person name="Clum A."/>
            <person name="Pangilinan J.L."/>
            <person name="Lindquist E.A."/>
            <person name="Lucas S."/>
            <person name="Lapidus A."/>
            <person name="Jin M."/>
            <person name="Gunawan C."/>
            <person name="Balan V."/>
            <person name="Dale B.E."/>
            <person name="Jeffries T.W."/>
            <person name="Zinkel R."/>
            <person name="Barry K.W."/>
            <person name="Grigoriev I.V."/>
            <person name="Gasch A.P."/>
        </authorList>
    </citation>
    <scope>NUCLEOTIDE SEQUENCE [LARGE SCALE GENOMIC DNA]</scope>
    <source>
        <strain evidence="2">ATCC 10573 / BCRC 21748 / CBS 615 / JCM 9827 / NBRC 10315 / NRRL Y-1498 / VKM Y-70</strain>
    </source>
</reference>
<sequence>MGVWVRVRCGIQIIFNGSSRNVETLFSSQLPKFLGLVSSKYLDSCTTTTAGSTPVDWTNARFPYL</sequence>
<gene>
    <name evidence="1" type="ORF">CANTEDRAFT_112341</name>
</gene>
<keyword evidence="2" id="KW-1185">Reference proteome</keyword>
<dbReference type="EMBL" id="GL996510">
    <property type="protein sequence ID" value="EGV66631.1"/>
    <property type="molecule type" value="Genomic_DNA"/>
</dbReference>
<organism evidence="2">
    <name type="scientific">Candida tenuis (strain ATCC 10573 / BCRC 21748 / CBS 615 / JCM 9827 / NBRC 10315 / NRRL Y-1498 / VKM Y-70)</name>
    <name type="common">Yeast</name>
    <name type="synonym">Yamadazyma tenuis</name>
    <dbReference type="NCBI Taxonomy" id="590646"/>
    <lineage>
        <taxon>Eukaryota</taxon>
        <taxon>Fungi</taxon>
        <taxon>Dikarya</taxon>
        <taxon>Ascomycota</taxon>
        <taxon>Saccharomycotina</taxon>
        <taxon>Pichiomycetes</taxon>
        <taxon>Debaryomycetaceae</taxon>
        <taxon>Yamadazyma</taxon>
    </lineage>
</organism>
<evidence type="ECO:0000313" key="1">
    <source>
        <dbReference type="EMBL" id="EGV66631.1"/>
    </source>
</evidence>
<protein>
    <submittedName>
        <fullName evidence="1">Uncharacterized protein</fullName>
    </submittedName>
</protein>
<proteinExistence type="predicted"/>